<evidence type="ECO:0000256" key="1">
    <source>
        <dbReference type="SAM" id="SignalP"/>
    </source>
</evidence>
<keyword evidence="1" id="KW-0732">Signal</keyword>
<organism evidence="3 4">
    <name type="scientific">Fistulifera solaris</name>
    <name type="common">Oleaginous diatom</name>
    <dbReference type="NCBI Taxonomy" id="1519565"/>
    <lineage>
        <taxon>Eukaryota</taxon>
        <taxon>Sar</taxon>
        <taxon>Stramenopiles</taxon>
        <taxon>Ochrophyta</taxon>
        <taxon>Bacillariophyta</taxon>
        <taxon>Bacillariophyceae</taxon>
        <taxon>Bacillariophycidae</taxon>
        <taxon>Naviculales</taxon>
        <taxon>Naviculaceae</taxon>
        <taxon>Fistulifera</taxon>
    </lineage>
</organism>
<dbReference type="Proteomes" id="UP000198406">
    <property type="component" value="Unassembled WGS sequence"/>
</dbReference>
<feature type="signal peptide" evidence="1">
    <location>
        <begin position="1"/>
        <end position="22"/>
    </location>
</feature>
<reference evidence="3 4" key="1">
    <citation type="journal article" date="2015" name="Plant Cell">
        <title>Oil accumulation by the oleaginous diatom Fistulifera solaris as revealed by the genome and transcriptome.</title>
        <authorList>
            <person name="Tanaka T."/>
            <person name="Maeda Y."/>
            <person name="Veluchamy A."/>
            <person name="Tanaka M."/>
            <person name="Abida H."/>
            <person name="Marechal E."/>
            <person name="Bowler C."/>
            <person name="Muto M."/>
            <person name="Sunaga Y."/>
            <person name="Tanaka M."/>
            <person name="Yoshino T."/>
            <person name="Taniguchi T."/>
            <person name="Fukuda Y."/>
            <person name="Nemoto M."/>
            <person name="Matsumoto M."/>
            <person name="Wong P.S."/>
            <person name="Aburatani S."/>
            <person name="Fujibuchi W."/>
        </authorList>
    </citation>
    <scope>NUCLEOTIDE SEQUENCE [LARGE SCALE GENOMIC DNA]</scope>
    <source>
        <strain evidence="3 4">JPCC DA0580</strain>
    </source>
</reference>
<evidence type="ECO:0000259" key="2">
    <source>
        <dbReference type="PROSITE" id="PS50280"/>
    </source>
</evidence>
<comment type="caution">
    <text evidence="3">The sequence shown here is derived from an EMBL/GenBank/DDBJ whole genome shotgun (WGS) entry which is preliminary data.</text>
</comment>
<sequence length="627" mass="71195">MITFLLRFELSALIAVMRMALSASECRIYMAPSSLGGASFGIYTTSPIDAGEKLLRGNDGPNIAVTDPHQHGSPERLQWTELFDNYWWGRGVADQVFYEAKTVLDFQDTFGSLPNHHCVLDSIWHRAPKVAYLDFMDPGGPGTGAFSYHTSRQFYASRKLQAGEEIFLNYGHCSDEGSDLFSSPDWSSLIAKTNDYKLATNVAIYLLSVHLSKPLSSDEYQHLINTTDIFQGEIVSDRVRSLLPSTMEELIQVLAVDPELPLEQKLARFVGKAISSPEWIKENGLCLENLRPAPSTLPNAGQGAFAQNVIEKGEIIVPVPLLHVTDREAFRLPDDKYQLMLNYCFGHDESSLLLCPLTNAVLINHCSSHRQQCGPEGPNAVLQWSSGWEPRQDEFSNMTVAKLGEQPGRGLAFEVVAIRRIEPGDEVFIDYGLSWERAWEDHVATWETPYSSNYVSIQSLNDALVTPKMSGDLREIEDTTFFTGCFYWSSSDDYDSSYVEENPDWTELSDEEILEHYSSDGSIFVGDYESHNGNNYWPCSVLYQDTEEDDEESYVVRIHQAPFESTMPWNEKDLPRILTKYPRSSIHFFKRPYKSAQHLPNAFRHSIGIPNHMFPLQWRNRYYETSK</sequence>
<feature type="domain" description="SET" evidence="2">
    <location>
        <begin position="288"/>
        <end position="432"/>
    </location>
</feature>
<dbReference type="PROSITE" id="PS50280">
    <property type="entry name" value="SET"/>
    <property type="match status" value="2"/>
</dbReference>
<dbReference type="AlphaFoldDB" id="A0A1Z5J6E5"/>
<feature type="chain" id="PRO_5012871044" description="SET domain-containing protein" evidence="1">
    <location>
        <begin position="23"/>
        <end position="627"/>
    </location>
</feature>
<accession>A0A1Z5J6E5</accession>
<dbReference type="InParanoid" id="A0A1Z5J6E5"/>
<protein>
    <recommendedName>
        <fullName evidence="2">SET domain-containing protein</fullName>
    </recommendedName>
</protein>
<dbReference type="OrthoDB" id="46141at2759"/>
<dbReference type="InterPro" id="IPR046341">
    <property type="entry name" value="SET_dom_sf"/>
</dbReference>
<keyword evidence="4" id="KW-1185">Reference proteome</keyword>
<name>A0A1Z5J6E5_FISSO</name>
<dbReference type="Pfam" id="PF00856">
    <property type="entry name" value="SET"/>
    <property type="match status" value="1"/>
</dbReference>
<dbReference type="Gene3D" id="2.170.270.10">
    <property type="entry name" value="SET domain"/>
    <property type="match status" value="1"/>
</dbReference>
<proteinExistence type="predicted"/>
<evidence type="ECO:0000313" key="3">
    <source>
        <dbReference type="EMBL" id="GAX09574.1"/>
    </source>
</evidence>
<gene>
    <name evidence="3" type="ORF">FisN_16Lh271</name>
</gene>
<dbReference type="InterPro" id="IPR001214">
    <property type="entry name" value="SET_dom"/>
</dbReference>
<dbReference type="SUPFAM" id="SSF82199">
    <property type="entry name" value="SET domain"/>
    <property type="match status" value="1"/>
</dbReference>
<feature type="domain" description="SET" evidence="2">
    <location>
        <begin position="26"/>
        <end position="171"/>
    </location>
</feature>
<evidence type="ECO:0000313" key="4">
    <source>
        <dbReference type="Proteomes" id="UP000198406"/>
    </source>
</evidence>
<dbReference type="EMBL" id="BDSP01000008">
    <property type="protein sequence ID" value="GAX09574.1"/>
    <property type="molecule type" value="Genomic_DNA"/>
</dbReference>